<dbReference type="GO" id="GO:0005886">
    <property type="term" value="C:plasma membrane"/>
    <property type="evidence" value="ECO:0007669"/>
    <property type="project" value="UniProtKB-SubCell"/>
</dbReference>
<dbReference type="InterPro" id="IPR018303">
    <property type="entry name" value="ATPase_P-typ_P_site"/>
</dbReference>
<dbReference type="PANTHER" id="PTHR43520:SF5">
    <property type="entry name" value="CATION-TRANSPORTING P-TYPE ATPASE-RELATED"/>
    <property type="match status" value="1"/>
</dbReference>
<feature type="transmembrane region" description="Helical" evidence="15">
    <location>
        <begin position="401"/>
        <end position="425"/>
    </location>
</feature>
<evidence type="ECO:0000256" key="15">
    <source>
        <dbReference type="RuleBase" id="RU362081"/>
    </source>
</evidence>
<dbReference type="SUPFAM" id="SSF56784">
    <property type="entry name" value="HAD-like"/>
    <property type="match status" value="1"/>
</dbReference>
<dbReference type="NCBIfam" id="TIGR01525">
    <property type="entry name" value="ATPase-IB_hvy"/>
    <property type="match status" value="1"/>
</dbReference>
<keyword evidence="7 15" id="KW-0479">Metal-binding</keyword>
<evidence type="ECO:0000256" key="7">
    <source>
        <dbReference type="ARBA" id="ARBA00022723"/>
    </source>
</evidence>
<dbReference type="GO" id="GO:0055070">
    <property type="term" value="P:copper ion homeostasis"/>
    <property type="evidence" value="ECO:0007669"/>
    <property type="project" value="TreeGrafter"/>
</dbReference>
<accession>B8R8X9</accession>
<dbReference type="PROSITE" id="PS50846">
    <property type="entry name" value="HMA_2"/>
    <property type="match status" value="1"/>
</dbReference>
<dbReference type="Gene3D" id="3.40.1110.10">
    <property type="entry name" value="Calcium-transporting ATPase, cytoplasmic domain N"/>
    <property type="match status" value="1"/>
</dbReference>
<dbReference type="GO" id="GO:0005507">
    <property type="term" value="F:copper ion binding"/>
    <property type="evidence" value="ECO:0007669"/>
    <property type="project" value="TreeGrafter"/>
</dbReference>
<evidence type="ECO:0000256" key="3">
    <source>
        <dbReference type="ARBA" id="ARBA00022448"/>
    </source>
</evidence>
<feature type="transmembrane region" description="Helical" evidence="15">
    <location>
        <begin position="186"/>
        <end position="208"/>
    </location>
</feature>
<dbReference type="CDD" id="cd02092">
    <property type="entry name" value="P-type_ATPase_FixI-like"/>
    <property type="match status" value="1"/>
</dbReference>
<dbReference type="InterPro" id="IPR006121">
    <property type="entry name" value="HMA_dom"/>
</dbReference>
<dbReference type="InterPro" id="IPR023214">
    <property type="entry name" value="HAD_sf"/>
</dbReference>
<dbReference type="Pfam" id="PF00403">
    <property type="entry name" value="HMA"/>
    <property type="match status" value="1"/>
</dbReference>
<evidence type="ECO:0000256" key="9">
    <source>
        <dbReference type="ARBA" id="ARBA00022840"/>
    </source>
</evidence>
<feature type="domain" description="HMA" evidence="16">
    <location>
        <begin position="38"/>
        <end position="104"/>
    </location>
</feature>
<dbReference type="Gene3D" id="3.30.70.100">
    <property type="match status" value="1"/>
</dbReference>
<dbReference type="AlphaFoldDB" id="B8R8X9"/>
<keyword evidence="12 15" id="KW-1133">Transmembrane helix</keyword>
<keyword evidence="10" id="KW-0460">Magnesium</keyword>
<dbReference type="EMBL" id="EU910855">
    <property type="protein sequence ID" value="ACF98135.1"/>
    <property type="molecule type" value="Genomic_DNA"/>
</dbReference>
<dbReference type="InterPro" id="IPR017969">
    <property type="entry name" value="Heavy-metal-associated_CS"/>
</dbReference>
<dbReference type="GO" id="GO:0043682">
    <property type="term" value="F:P-type divalent copper transporter activity"/>
    <property type="evidence" value="ECO:0007669"/>
    <property type="project" value="TreeGrafter"/>
</dbReference>
<evidence type="ECO:0000256" key="12">
    <source>
        <dbReference type="ARBA" id="ARBA00022989"/>
    </source>
</evidence>
<dbReference type="SUPFAM" id="SSF55008">
    <property type="entry name" value="HMA, heavy metal-associated domain"/>
    <property type="match status" value="1"/>
</dbReference>
<keyword evidence="5" id="KW-0597">Phosphoprotein</keyword>
<protein>
    <submittedName>
        <fullName evidence="17">Putative FixI1 copper transport ATPase</fullName>
    </submittedName>
</protein>
<proteinExistence type="inferred from homology"/>
<dbReference type="InterPro" id="IPR059000">
    <property type="entry name" value="ATPase_P-type_domA"/>
</dbReference>
<evidence type="ECO:0000256" key="6">
    <source>
        <dbReference type="ARBA" id="ARBA00022692"/>
    </source>
</evidence>
<dbReference type="InterPro" id="IPR001757">
    <property type="entry name" value="P_typ_ATPase"/>
</dbReference>
<keyword evidence="6 15" id="KW-0812">Transmembrane</keyword>
<dbReference type="PANTHER" id="PTHR43520">
    <property type="entry name" value="ATP7, ISOFORM B"/>
    <property type="match status" value="1"/>
</dbReference>
<reference evidence="17" key="1">
    <citation type="journal article" date="2009" name="Appl. Environ. Microbiol.">
        <title>Characterization of denitrification gene clusters of soil bacteria via a metagenomic approach.</title>
        <authorList>
            <person name="Demaneche S."/>
            <person name="Philippot L."/>
            <person name="David M.M."/>
            <person name="Navarro E."/>
            <person name="Vogel T.M."/>
            <person name="Simonet P."/>
        </authorList>
    </citation>
    <scope>NUCLEOTIDE SEQUENCE</scope>
</reference>
<keyword evidence="14 15" id="KW-0472">Membrane</keyword>
<dbReference type="SUPFAM" id="SSF81665">
    <property type="entry name" value="Calcium ATPase, transmembrane domain M"/>
    <property type="match status" value="1"/>
</dbReference>
<dbReference type="CDD" id="cd00371">
    <property type="entry name" value="HMA"/>
    <property type="match status" value="1"/>
</dbReference>
<feature type="transmembrane region" description="Helical" evidence="15">
    <location>
        <begin position="706"/>
        <end position="725"/>
    </location>
</feature>
<dbReference type="PROSITE" id="PS00154">
    <property type="entry name" value="ATPASE_E1_E2"/>
    <property type="match status" value="1"/>
</dbReference>
<organism evidence="17">
    <name type="scientific">uncultured bacterium 1062</name>
    <dbReference type="NCBI Taxonomy" id="548898"/>
    <lineage>
        <taxon>Bacteria</taxon>
        <taxon>environmental samples</taxon>
    </lineage>
</organism>
<evidence type="ECO:0000256" key="5">
    <source>
        <dbReference type="ARBA" id="ARBA00022553"/>
    </source>
</evidence>
<evidence type="ECO:0000256" key="14">
    <source>
        <dbReference type="ARBA" id="ARBA00023136"/>
    </source>
</evidence>
<dbReference type="SUPFAM" id="SSF81653">
    <property type="entry name" value="Calcium ATPase, transduction domain A"/>
    <property type="match status" value="1"/>
</dbReference>
<feature type="transmembrane region" description="Helical" evidence="15">
    <location>
        <begin position="154"/>
        <end position="174"/>
    </location>
</feature>
<evidence type="ECO:0000313" key="17">
    <source>
        <dbReference type="EMBL" id="ACF98135.1"/>
    </source>
</evidence>
<name>B8R8X9_9BACT</name>
<comment type="similarity">
    <text evidence="2 15">Belongs to the cation transport ATPase (P-type) (TC 3.A.3) family. Type IB subfamily.</text>
</comment>
<dbReference type="Pfam" id="PF00122">
    <property type="entry name" value="E1-E2_ATPase"/>
    <property type="match status" value="1"/>
</dbReference>
<dbReference type="PRINTS" id="PR00119">
    <property type="entry name" value="CATATPASE"/>
</dbReference>
<dbReference type="PROSITE" id="PS01229">
    <property type="entry name" value="COF_2"/>
    <property type="match status" value="1"/>
</dbReference>
<evidence type="ECO:0000256" key="2">
    <source>
        <dbReference type="ARBA" id="ARBA00006024"/>
    </source>
</evidence>
<dbReference type="NCBIfam" id="TIGR01512">
    <property type="entry name" value="ATPase-IB2_Cd"/>
    <property type="match status" value="1"/>
</dbReference>
<dbReference type="InterPro" id="IPR036412">
    <property type="entry name" value="HAD-like_sf"/>
</dbReference>
<keyword evidence="3" id="KW-0813">Transport</keyword>
<dbReference type="Pfam" id="PF00702">
    <property type="entry name" value="Hydrolase"/>
    <property type="match status" value="1"/>
</dbReference>
<dbReference type="InterPro" id="IPR023299">
    <property type="entry name" value="ATPase_P-typ_cyto_dom_N"/>
</dbReference>
<dbReference type="InterPro" id="IPR036163">
    <property type="entry name" value="HMA_dom_sf"/>
</dbReference>
<keyword evidence="4 15" id="KW-1003">Cell membrane</keyword>
<dbReference type="InterPro" id="IPR027256">
    <property type="entry name" value="P-typ_ATPase_IB"/>
</dbReference>
<dbReference type="GO" id="GO:0005524">
    <property type="term" value="F:ATP binding"/>
    <property type="evidence" value="ECO:0007669"/>
    <property type="project" value="UniProtKB-UniRule"/>
</dbReference>
<evidence type="ECO:0000256" key="1">
    <source>
        <dbReference type="ARBA" id="ARBA00004651"/>
    </source>
</evidence>
<dbReference type="PROSITE" id="PS01047">
    <property type="entry name" value="HMA_1"/>
    <property type="match status" value="1"/>
</dbReference>
<evidence type="ECO:0000259" key="16">
    <source>
        <dbReference type="PROSITE" id="PS50846"/>
    </source>
</evidence>
<keyword evidence="11" id="KW-1278">Translocase</keyword>
<dbReference type="NCBIfam" id="TIGR01511">
    <property type="entry name" value="ATPase-IB1_Cu"/>
    <property type="match status" value="1"/>
</dbReference>
<evidence type="ECO:0000256" key="8">
    <source>
        <dbReference type="ARBA" id="ARBA00022741"/>
    </source>
</evidence>
<feature type="transmembrane region" description="Helical" evidence="15">
    <location>
        <begin position="121"/>
        <end position="142"/>
    </location>
</feature>
<dbReference type="GO" id="GO:0016887">
    <property type="term" value="F:ATP hydrolysis activity"/>
    <property type="evidence" value="ECO:0007669"/>
    <property type="project" value="InterPro"/>
</dbReference>
<evidence type="ECO:0000256" key="4">
    <source>
        <dbReference type="ARBA" id="ARBA00022475"/>
    </source>
</evidence>
<feature type="transmembrane region" description="Helical" evidence="15">
    <location>
        <begin position="680"/>
        <end position="700"/>
    </location>
</feature>
<dbReference type="InterPro" id="IPR008250">
    <property type="entry name" value="ATPase_P-typ_transduc_dom_A_sf"/>
</dbReference>
<sequence>MTCCAPGAEALSAVDSGAIETDDAALLALSRKLGDGSRQLEFAVPDAHCAGCIRSIETALSRLPQVSTARVNLTRRRVRIVFDPDQGKPSELSTAIRQSGYHTYVLDPAQETEGDPALAELVRALAVAGFAAGNIMLFSVSIWSGANDATRDLFHWISAIIALPAVAYSGRIFFRSAWRALRVGQTNMDVPISIGIILATLLSLFETLQSGEHAYFDASTTLLFFLLIGRTLDHLMRERARSAITGLARLQPRGATRLLDNGRREYMRLDEIQPGMMLELRAGDRVPVDSVVTTEHAIFDYSIITGETAPHPVTVGGEVVAGASNLGGMVSVRAERASTDSFLARMAAMMDAAENAKTRSSRIANRAAAIYAPVVHTIAISTFLGWGLFSGDWHAALLNAVAVLIITCPCALALAVPIVHVVAAGRLFERGILMKDGAALERIAEVDSVAFDKTGTLTVGHPQLVEDHEPIEEASHVAAALANASSHPLSRALVSRLGAAPAFTGDIREVPGRGVEGTADGVTWRLGSREWCGQSMEPASTYSEVWLTANGKAKGWYRFDDEVRPDAGAAVLQLVDLGLSVRLLSGDRQEPVDAVAAAVGITHARGSLRPEQKVTAVSTGKTLMVGDGINDAPALRAAYVSMAPTSASDIGRSAADFVFTGEDLGAVPFAIRTARRAAGIVVQNLALAIGYNAIAVPLAVSGQVTPLIAAIAMSSSSLIVVANALRLRFGASQAVRQPSTGPRRLHLSESKA</sequence>
<dbReference type="NCBIfam" id="TIGR01494">
    <property type="entry name" value="ATPase_P-type"/>
    <property type="match status" value="1"/>
</dbReference>
<comment type="subcellular location">
    <subcellularLocation>
        <location evidence="1">Cell membrane</location>
        <topology evidence="1">Multi-pass membrane protein</topology>
    </subcellularLocation>
</comment>
<dbReference type="InterPro" id="IPR023298">
    <property type="entry name" value="ATPase_P-typ_TM_dom_sf"/>
</dbReference>
<evidence type="ECO:0000256" key="10">
    <source>
        <dbReference type="ARBA" id="ARBA00022842"/>
    </source>
</evidence>
<dbReference type="Gene3D" id="2.70.150.10">
    <property type="entry name" value="Calcium-transporting ATPase, cytoplasmic transduction domain A"/>
    <property type="match status" value="1"/>
</dbReference>
<keyword evidence="9 15" id="KW-0067">ATP-binding</keyword>
<evidence type="ECO:0000256" key="11">
    <source>
        <dbReference type="ARBA" id="ARBA00022967"/>
    </source>
</evidence>
<keyword evidence="13" id="KW-0406">Ion transport</keyword>
<keyword evidence="8 15" id="KW-0547">Nucleotide-binding</keyword>
<feature type="transmembrane region" description="Helical" evidence="15">
    <location>
        <begin position="214"/>
        <end position="232"/>
    </location>
</feature>
<evidence type="ECO:0000256" key="13">
    <source>
        <dbReference type="ARBA" id="ARBA00023065"/>
    </source>
</evidence>
<feature type="transmembrane region" description="Helical" evidence="15">
    <location>
        <begin position="368"/>
        <end position="389"/>
    </location>
</feature>
<dbReference type="Gene3D" id="3.40.50.1000">
    <property type="entry name" value="HAD superfamily/HAD-like"/>
    <property type="match status" value="1"/>
</dbReference>